<organism evidence="1 2">
    <name type="scientific">Catenulispora acidiphila (strain DSM 44928 / JCM 14897 / NBRC 102108 / NRRL B-24433 / ID139908)</name>
    <dbReference type="NCBI Taxonomy" id="479433"/>
    <lineage>
        <taxon>Bacteria</taxon>
        <taxon>Bacillati</taxon>
        <taxon>Actinomycetota</taxon>
        <taxon>Actinomycetes</taxon>
        <taxon>Catenulisporales</taxon>
        <taxon>Catenulisporaceae</taxon>
        <taxon>Catenulispora</taxon>
    </lineage>
</organism>
<proteinExistence type="predicted"/>
<name>C7PZG4_CATAD</name>
<reference evidence="1 2" key="1">
    <citation type="journal article" date="2009" name="Stand. Genomic Sci.">
        <title>Complete genome sequence of Catenulispora acidiphila type strain (ID 139908).</title>
        <authorList>
            <person name="Copeland A."/>
            <person name="Lapidus A."/>
            <person name="Glavina Del Rio T."/>
            <person name="Nolan M."/>
            <person name="Lucas S."/>
            <person name="Chen F."/>
            <person name="Tice H."/>
            <person name="Cheng J.F."/>
            <person name="Bruce D."/>
            <person name="Goodwin L."/>
            <person name="Pitluck S."/>
            <person name="Mikhailova N."/>
            <person name="Pati A."/>
            <person name="Ivanova N."/>
            <person name="Mavromatis K."/>
            <person name="Chen A."/>
            <person name="Palaniappan K."/>
            <person name="Chain P."/>
            <person name="Land M."/>
            <person name="Hauser L."/>
            <person name="Chang Y.J."/>
            <person name="Jeffries C.D."/>
            <person name="Chertkov O."/>
            <person name="Brettin T."/>
            <person name="Detter J.C."/>
            <person name="Han C."/>
            <person name="Ali Z."/>
            <person name="Tindall B.J."/>
            <person name="Goker M."/>
            <person name="Bristow J."/>
            <person name="Eisen J.A."/>
            <person name="Markowitz V."/>
            <person name="Hugenholtz P."/>
            <person name="Kyrpides N.C."/>
            <person name="Klenk H.P."/>
        </authorList>
    </citation>
    <scope>NUCLEOTIDE SEQUENCE [LARGE SCALE GENOMIC DNA]</scope>
    <source>
        <strain evidence="2">DSM 44928 / JCM 14897 / NBRC 102108 / NRRL B-24433 / ID139908</strain>
    </source>
</reference>
<dbReference type="AlphaFoldDB" id="C7PZG4"/>
<dbReference type="HOGENOM" id="CLU_2407868_0_0_11"/>
<dbReference type="EMBL" id="CP001700">
    <property type="protein sequence ID" value="ACU71621.1"/>
    <property type="molecule type" value="Genomic_DNA"/>
</dbReference>
<gene>
    <name evidence="1" type="ordered locus">Caci_2706</name>
</gene>
<dbReference type="InParanoid" id="C7PZG4"/>
<protein>
    <submittedName>
        <fullName evidence="1">Uncharacterized protein</fullName>
    </submittedName>
</protein>
<dbReference type="Proteomes" id="UP000000851">
    <property type="component" value="Chromosome"/>
</dbReference>
<dbReference type="RefSeq" id="WP_012786914.1">
    <property type="nucleotide sequence ID" value="NC_013131.1"/>
</dbReference>
<keyword evidence="2" id="KW-1185">Reference proteome</keyword>
<accession>C7PZG4</accession>
<evidence type="ECO:0000313" key="1">
    <source>
        <dbReference type="EMBL" id="ACU71621.1"/>
    </source>
</evidence>
<dbReference type="KEGG" id="cai:Caci_2706"/>
<sequence>MLDDVRDLLDRAGFRTRASGRGVTAEAVPEGVRVLWQPDLAQLGPIAGIKAAMYTAMGSILEGAGFQVRIGHTDLLVAAPAVASPPAAQAAD</sequence>
<evidence type="ECO:0000313" key="2">
    <source>
        <dbReference type="Proteomes" id="UP000000851"/>
    </source>
</evidence>